<dbReference type="PANTHER" id="PTHR12197:SF273">
    <property type="entry name" value="MYND-TYPE ZINC FINGER PROTEIN SAMB"/>
    <property type="match status" value="1"/>
</dbReference>
<reference evidence="6" key="1">
    <citation type="journal article" date="2020" name="Phytopathology">
        <title>Genome Sequence Resources of Colletotrichum truncatum, C. plurivorum, C. musicola, and C. sojae: Four Species Pathogenic to Soybean (Glycine max).</title>
        <authorList>
            <person name="Rogerio F."/>
            <person name="Boufleur T.R."/>
            <person name="Ciampi-Guillardi M."/>
            <person name="Sukno S.A."/>
            <person name="Thon M.R."/>
            <person name="Massola Junior N.S."/>
            <person name="Baroncelli R."/>
        </authorList>
    </citation>
    <scope>NUCLEOTIDE SEQUENCE</scope>
    <source>
        <strain evidence="6">LFN0074</strain>
    </source>
</reference>
<dbReference type="PANTHER" id="PTHR12197">
    <property type="entry name" value="HISTONE-LYSINE N-METHYLTRANSFERASE SMYD"/>
    <property type="match status" value="1"/>
</dbReference>
<keyword evidence="2" id="KW-0863">Zinc-finger</keyword>
<dbReference type="PROSITE" id="PS01360">
    <property type="entry name" value="ZF_MYND_1"/>
    <property type="match status" value="1"/>
</dbReference>
<feature type="compositionally biased region" description="Polar residues" evidence="4">
    <location>
        <begin position="1"/>
        <end position="11"/>
    </location>
</feature>
<feature type="region of interest" description="Disordered" evidence="4">
    <location>
        <begin position="1"/>
        <end position="20"/>
    </location>
</feature>
<organism evidence="6 7">
    <name type="scientific">Colletotrichum musicola</name>
    <dbReference type="NCBI Taxonomy" id="2175873"/>
    <lineage>
        <taxon>Eukaryota</taxon>
        <taxon>Fungi</taxon>
        <taxon>Dikarya</taxon>
        <taxon>Ascomycota</taxon>
        <taxon>Pezizomycotina</taxon>
        <taxon>Sordariomycetes</taxon>
        <taxon>Hypocreomycetidae</taxon>
        <taxon>Glomerellales</taxon>
        <taxon>Glomerellaceae</taxon>
        <taxon>Colletotrichum</taxon>
        <taxon>Colletotrichum orchidearum species complex</taxon>
    </lineage>
</organism>
<dbReference type="InterPro" id="IPR050869">
    <property type="entry name" value="H3K4_H4K5_MeTrfase"/>
</dbReference>
<evidence type="ECO:0000313" key="6">
    <source>
        <dbReference type="EMBL" id="KAF6833542.1"/>
    </source>
</evidence>
<evidence type="ECO:0000256" key="4">
    <source>
        <dbReference type="SAM" id="MobiDB-lite"/>
    </source>
</evidence>
<dbReference type="GO" id="GO:0008270">
    <property type="term" value="F:zinc ion binding"/>
    <property type="evidence" value="ECO:0007669"/>
    <property type="project" value="UniProtKB-KW"/>
</dbReference>
<dbReference type="OrthoDB" id="438641at2759"/>
<dbReference type="SUPFAM" id="SSF82199">
    <property type="entry name" value="SET domain"/>
    <property type="match status" value="1"/>
</dbReference>
<evidence type="ECO:0000259" key="5">
    <source>
        <dbReference type="PROSITE" id="PS50280"/>
    </source>
</evidence>
<dbReference type="Pfam" id="PF00856">
    <property type="entry name" value="SET"/>
    <property type="match status" value="1"/>
</dbReference>
<feature type="domain" description="SET" evidence="5">
    <location>
        <begin position="237"/>
        <end position="529"/>
    </location>
</feature>
<evidence type="ECO:0000256" key="3">
    <source>
        <dbReference type="ARBA" id="ARBA00022833"/>
    </source>
</evidence>
<evidence type="ECO:0000256" key="2">
    <source>
        <dbReference type="ARBA" id="ARBA00022771"/>
    </source>
</evidence>
<dbReference type="EMBL" id="WIGM01000214">
    <property type="protein sequence ID" value="KAF6833542.1"/>
    <property type="molecule type" value="Genomic_DNA"/>
</dbReference>
<keyword evidence="1" id="KW-0479">Metal-binding</keyword>
<dbReference type="InterPro" id="IPR002893">
    <property type="entry name" value="Znf_MYND"/>
</dbReference>
<keyword evidence="3" id="KW-0862">Zinc</keyword>
<dbReference type="Proteomes" id="UP000639643">
    <property type="component" value="Unassembled WGS sequence"/>
</dbReference>
<dbReference type="InterPro" id="IPR046341">
    <property type="entry name" value="SET_dom_sf"/>
</dbReference>
<name>A0A8H6KL54_9PEZI</name>
<accession>A0A8H6KL54</accession>
<dbReference type="InterPro" id="IPR001214">
    <property type="entry name" value="SET_dom"/>
</dbReference>
<dbReference type="GO" id="GO:0005634">
    <property type="term" value="C:nucleus"/>
    <property type="evidence" value="ECO:0007669"/>
    <property type="project" value="TreeGrafter"/>
</dbReference>
<comment type="caution">
    <text evidence="6">The sequence shown here is derived from an EMBL/GenBank/DDBJ whole genome shotgun (WGS) entry which is preliminary data.</text>
</comment>
<sequence length="565" mass="63081">MSASSNNGNDSPSEDDTTRREHDLAHLRFRRQQLTDALADLPYDLVLYLERAIVHSDLGYPDLACGDAYRALLLTDEVLNEGFEYHEQAVEALQSRPLDPLPLVLDHGHLLDLQSGFINGEAKDQAGLAAHVARLASVRCFQILSLSFLLCSCLKPAYDFCERGLALAPENEELLQTMEYVKNVARQRLRRDDVNPNILPEWGFVRREVYPWNTHEPDRNGPKALEFLNNQLSKVAPKCEVKVSKLPDLITQSKENGDDDATCEQLGLFAKEDIAPGEAVLDEYSLLTANNRLKEPVCDACGVDLPPLGADSTAVNCDECYDTVFCSPECHDMAQELYHPAVCEKDVDAIAKDPEASEADETLHLLLLARVLALATHQDVHPLDLPQVKYIWGDFLPTADNDIDVSPSPVPPPQWTLRFSFRYNIETPLHILEKMDVDIYDTLSQNDLWVFNSLYAKFRGTASSRKSLRDGRPDVAAVHPLWCLANHDCDPNVTWDWGGRMVLRAKEERVSGKKQAGLKAGEEVLNHYCDLSLPVEERRAWAYGSLGGPCMCSRCREEAAAGDGS</sequence>
<evidence type="ECO:0000313" key="7">
    <source>
        <dbReference type="Proteomes" id="UP000639643"/>
    </source>
</evidence>
<proteinExistence type="predicted"/>
<dbReference type="Gene3D" id="2.170.270.10">
    <property type="entry name" value="SET domain"/>
    <property type="match status" value="1"/>
</dbReference>
<keyword evidence="7" id="KW-1185">Reference proteome</keyword>
<evidence type="ECO:0000256" key="1">
    <source>
        <dbReference type="ARBA" id="ARBA00022723"/>
    </source>
</evidence>
<dbReference type="AlphaFoldDB" id="A0A8H6KL54"/>
<dbReference type="PROSITE" id="PS50280">
    <property type="entry name" value="SET"/>
    <property type="match status" value="1"/>
</dbReference>
<gene>
    <name evidence="6" type="ORF">CMUS01_06524</name>
</gene>
<protein>
    <recommendedName>
        <fullName evidence="5">SET domain-containing protein</fullName>
    </recommendedName>
</protein>